<dbReference type="InterPro" id="IPR012338">
    <property type="entry name" value="Beta-lactam/transpept-like"/>
</dbReference>
<proteinExistence type="predicted"/>
<evidence type="ECO:0000313" key="4">
    <source>
        <dbReference type="Proteomes" id="UP000557307"/>
    </source>
</evidence>
<feature type="domain" description="Beta-lactamase-related" evidence="2">
    <location>
        <begin position="37"/>
        <end position="370"/>
    </location>
</feature>
<dbReference type="InterPro" id="IPR050491">
    <property type="entry name" value="AmpC-like"/>
</dbReference>
<dbReference type="PANTHER" id="PTHR46825">
    <property type="entry name" value="D-ALANYL-D-ALANINE-CARBOXYPEPTIDASE/ENDOPEPTIDASE AMPH"/>
    <property type="match status" value="1"/>
</dbReference>
<name>A0A840TU92_9BACT</name>
<keyword evidence="4" id="KW-1185">Reference proteome</keyword>
<dbReference type="SUPFAM" id="SSF56601">
    <property type="entry name" value="beta-lactamase/transpeptidase-like"/>
    <property type="match status" value="1"/>
</dbReference>
<dbReference type="Pfam" id="PF00144">
    <property type="entry name" value="Beta-lactamase"/>
    <property type="match status" value="1"/>
</dbReference>
<comment type="caution">
    <text evidence="3">The sequence shown here is derived from an EMBL/GenBank/DDBJ whole genome shotgun (WGS) entry which is preliminary data.</text>
</comment>
<feature type="chain" id="PRO_5032570179" evidence="1">
    <location>
        <begin position="25"/>
        <end position="387"/>
    </location>
</feature>
<reference evidence="3 4" key="1">
    <citation type="submission" date="2020-08" db="EMBL/GenBank/DDBJ databases">
        <title>Genomic Encyclopedia of Type Strains, Phase IV (KMG-IV): sequencing the most valuable type-strain genomes for metagenomic binning, comparative biology and taxonomic classification.</title>
        <authorList>
            <person name="Goeker M."/>
        </authorList>
    </citation>
    <scope>NUCLEOTIDE SEQUENCE [LARGE SCALE GENOMIC DNA]</scope>
    <source>
        <strain evidence="3 4">DSM 105074</strain>
    </source>
</reference>
<dbReference type="AlphaFoldDB" id="A0A840TU92"/>
<evidence type="ECO:0000259" key="2">
    <source>
        <dbReference type="Pfam" id="PF00144"/>
    </source>
</evidence>
<evidence type="ECO:0000256" key="1">
    <source>
        <dbReference type="SAM" id="SignalP"/>
    </source>
</evidence>
<sequence>MAPFYNFKSSYFVAILLLSTLRLAAQSTAARPAAIEASINELMQKYEAVGLSVAVVKKREVIYSRAFGQKDIERKEPLTTQSIFRIASISKSFSATSIMQLVEAGKLRLDDDVSNLIGFKVRNPHYPEEVITLKMLLSHTSSLNDSQGYFQLDVINPQTNPNAAKCYSANQPGSTYDYCNLNFNIIGTVIERVSGERFDRYVYHHILQPLGLYGGYCVDSLDQTRFATLYEYNKDTREMTPSPMAYNPRREEIRNYVMGYSAPIFSPTGGMKISAEDLARYMAMHMQYGRSQGTKIMSRKSAKRMQTPVAKAERYGLALWTSDKLIPGVTLKGHTGSAYGLYSLMAFDPKKKYGFVAITNGCNPIASHGYNELLASTLRVLYEGLIE</sequence>
<dbReference type="EMBL" id="JACHGF010000010">
    <property type="protein sequence ID" value="MBB5286475.1"/>
    <property type="molecule type" value="Genomic_DNA"/>
</dbReference>
<feature type="signal peptide" evidence="1">
    <location>
        <begin position="1"/>
        <end position="24"/>
    </location>
</feature>
<evidence type="ECO:0000313" key="3">
    <source>
        <dbReference type="EMBL" id="MBB5286475.1"/>
    </source>
</evidence>
<accession>A0A840TU92</accession>
<organism evidence="3 4">
    <name type="scientific">Rhabdobacter roseus</name>
    <dbReference type="NCBI Taxonomy" id="1655419"/>
    <lineage>
        <taxon>Bacteria</taxon>
        <taxon>Pseudomonadati</taxon>
        <taxon>Bacteroidota</taxon>
        <taxon>Cytophagia</taxon>
        <taxon>Cytophagales</taxon>
        <taxon>Cytophagaceae</taxon>
        <taxon>Rhabdobacter</taxon>
    </lineage>
</organism>
<dbReference type="Proteomes" id="UP000557307">
    <property type="component" value="Unassembled WGS sequence"/>
</dbReference>
<dbReference type="PANTHER" id="PTHR46825:SF9">
    <property type="entry name" value="BETA-LACTAMASE-RELATED DOMAIN-CONTAINING PROTEIN"/>
    <property type="match status" value="1"/>
</dbReference>
<dbReference type="RefSeq" id="WP_184177651.1">
    <property type="nucleotide sequence ID" value="NZ_JACHGF010000010.1"/>
</dbReference>
<dbReference type="Gene3D" id="3.40.710.10">
    <property type="entry name" value="DD-peptidase/beta-lactamase superfamily"/>
    <property type="match status" value="1"/>
</dbReference>
<gene>
    <name evidence="3" type="ORF">HNQ92_004636</name>
</gene>
<keyword evidence="1" id="KW-0732">Signal</keyword>
<dbReference type="InterPro" id="IPR001466">
    <property type="entry name" value="Beta-lactam-related"/>
</dbReference>
<protein>
    <submittedName>
        <fullName evidence="3">CubicO group peptidase (Beta-lactamase class C family)</fullName>
    </submittedName>
</protein>